<comment type="caution">
    <text evidence="2">The sequence shown here is derived from an EMBL/GenBank/DDBJ whole genome shotgun (WGS) entry which is preliminary data.</text>
</comment>
<name>A0A364NEV6_STELY</name>
<feature type="compositionally biased region" description="Polar residues" evidence="1">
    <location>
        <begin position="107"/>
        <end position="130"/>
    </location>
</feature>
<reference evidence="3" key="1">
    <citation type="submission" date="2018-05" db="EMBL/GenBank/DDBJ databases">
        <title>Draft genome sequence of Stemphylium lycopersici strain CIDEFI 213.</title>
        <authorList>
            <person name="Medina R."/>
            <person name="Franco M.E.E."/>
            <person name="Lucentini C.G."/>
            <person name="Saparrat M.C.N."/>
            <person name="Balatti P.A."/>
        </authorList>
    </citation>
    <scope>NUCLEOTIDE SEQUENCE [LARGE SCALE GENOMIC DNA]</scope>
    <source>
        <strain evidence="3">CIDEFI 213</strain>
    </source>
</reference>
<evidence type="ECO:0000313" key="2">
    <source>
        <dbReference type="EMBL" id="RAR15747.1"/>
    </source>
</evidence>
<feature type="compositionally biased region" description="Polar residues" evidence="1">
    <location>
        <begin position="17"/>
        <end position="26"/>
    </location>
</feature>
<dbReference type="InterPro" id="IPR018853">
    <property type="entry name" value="DUF2457"/>
</dbReference>
<feature type="compositionally biased region" description="Acidic residues" evidence="1">
    <location>
        <begin position="32"/>
        <end position="43"/>
    </location>
</feature>
<dbReference type="Proteomes" id="UP000249619">
    <property type="component" value="Unassembled WGS sequence"/>
</dbReference>
<feature type="compositionally biased region" description="Polar residues" evidence="1">
    <location>
        <begin position="78"/>
        <end position="94"/>
    </location>
</feature>
<feature type="region of interest" description="Disordered" evidence="1">
    <location>
        <begin position="200"/>
        <end position="308"/>
    </location>
</feature>
<sequence>MANEQHHISRQGALRITTPQNISNTVPPVMTADEEAVGDLDEPPEPRAQRPSPLVLQNTASTSSFTKSKPVFDRKESLLTSALKSGSNASSPVEEQSDASPVRGMSCVSTWSNNSGTADLTSDGGFTSPGTRPCTPSPPLPSAVFHTMLPAFSKNPMGLPVAVVSHDDENFTPVHKVAPQNTEQSIEAVLGRKRRIMFACGPKEEKKPEEAPPKPAPVPASEEPPKRVCTIKFACPSKPSAEVPSKPATAKPRRMASPAPPPRRIPSSPKPTQKVHRDSDSTVRNNSPVSVRKARPVDRTRRLSSNSDLARCEAYRFHEFASSEEEVEEWTQEVTCHRSRLTVQDTLKIENNLRKLGEEVAEEEAIDEEDEEEDEEDDIIEMDDDDDDLLDQDQDDSDAHSDTTDEGFQTDDENGFAVSDDDSDAGSDYNWWAPGASTAATSVEHLEQLRLKPHRAVSESSIGSLESREGLKIMDKPSKRRKSKPVNIRAPSPELPDSTDFVCGTLDEDRPAEAAYMSTLERRRAAKHKPTPQDIDPTFPTSDPELPDDEEDEISENENLASETDHLMMHGRMDPDADLRGRRKDINKKRSPLPSPKRLRSPPPAKRAVHRSPPPRKLFGNSSPKRLHSPPPPMRLRSPPPTRRGSVNPLAARQRSDMSIRFAGIAERPAPTVSASVPRTPVVMNDPFDLLEEDDADASDMPVRRAIDIKVGLEKKRQRRKEKLYRKQHRKGAKEKRPAPGRGAERMREMGLAVHAHKGKTTAFQPFQICHQADEEDMHVLSA</sequence>
<feature type="compositionally biased region" description="Basic residues" evidence="1">
    <location>
        <begin position="581"/>
        <end position="591"/>
    </location>
</feature>
<evidence type="ECO:0000313" key="3">
    <source>
        <dbReference type="Proteomes" id="UP000249619"/>
    </source>
</evidence>
<feature type="region of interest" description="Disordered" evidence="1">
    <location>
        <begin position="352"/>
        <end position="434"/>
    </location>
</feature>
<feature type="compositionally biased region" description="Acidic residues" evidence="1">
    <location>
        <begin position="545"/>
        <end position="556"/>
    </location>
</feature>
<feature type="compositionally biased region" description="Basic and acidic residues" evidence="1">
    <location>
        <begin position="466"/>
        <end position="477"/>
    </location>
</feature>
<gene>
    <name evidence="2" type="ORF">DDE83_000980</name>
</gene>
<feature type="compositionally biased region" description="Acidic residues" evidence="1">
    <location>
        <begin position="404"/>
        <end position="425"/>
    </location>
</feature>
<protein>
    <submittedName>
        <fullName evidence="2">Uncharacterized protein</fullName>
    </submittedName>
</protein>
<evidence type="ECO:0000256" key="1">
    <source>
        <dbReference type="SAM" id="MobiDB-lite"/>
    </source>
</evidence>
<dbReference type="OrthoDB" id="2011769at2759"/>
<feature type="compositionally biased region" description="Polar residues" evidence="1">
    <location>
        <begin position="55"/>
        <end position="67"/>
    </location>
</feature>
<organism evidence="2 3">
    <name type="scientific">Stemphylium lycopersici</name>
    <name type="common">Tomato gray leaf spot disease fungus</name>
    <name type="synonym">Thyrospora lycopersici</name>
    <dbReference type="NCBI Taxonomy" id="183478"/>
    <lineage>
        <taxon>Eukaryota</taxon>
        <taxon>Fungi</taxon>
        <taxon>Dikarya</taxon>
        <taxon>Ascomycota</taxon>
        <taxon>Pezizomycotina</taxon>
        <taxon>Dothideomycetes</taxon>
        <taxon>Pleosporomycetidae</taxon>
        <taxon>Pleosporales</taxon>
        <taxon>Pleosporineae</taxon>
        <taxon>Pleosporaceae</taxon>
        <taxon>Stemphylium</taxon>
    </lineage>
</organism>
<dbReference type="STRING" id="183478.A0A364NEV6"/>
<feature type="compositionally biased region" description="Basic and acidic residues" evidence="1">
    <location>
        <begin position="563"/>
        <end position="580"/>
    </location>
</feature>
<feature type="region of interest" description="Disordered" evidence="1">
    <location>
        <begin position="453"/>
        <end position="660"/>
    </location>
</feature>
<feature type="compositionally biased region" description="Acidic residues" evidence="1">
    <location>
        <begin position="359"/>
        <end position="396"/>
    </location>
</feature>
<feature type="compositionally biased region" description="Basic residues" evidence="1">
    <location>
        <begin position="716"/>
        <end position="734"/>
    </location>
</feature>
<dbReference type="AlphaFoldDB" id="A0A364NEV6"/>
<proteinExistence type="predicted"/>
<feature type="region of interest" description="Disordered" evidence="1">
    <location>
        <begin position="715"/>
        <end position="744"/>
    </location>
</feature>
<keyword evidence="3" id="KW-1185">Reference proteome</keyword>
<dbReference type="Pfam" id="PF10446">
    <property type="entry name" value="DUF2457"/>
    <property type="match status" value="1"/>
</dbReference>
<feature type="region of interest" description="Disordered" evidence="1">
    <location>
        <begin position="1"/>
        <end position="139"/>
    </location>
</feature>
<feature type="compositionally biased region" description="Basic and acidic residues" evidence="1">
    <location>
        <begin position="735"/>
        <end position="744"/>
    </location>
</feature>
<dbReference type="EMBL" id="QGDH01000009">
    <property type="protein sequence ID" value="RAR15747.1"/>
    <property type="molecule type" value="Genomic_DNA"/>
</dbReference>
<feature type="compositionally biased region" description="Basic and acidic residues" evidence="1">
    <location>
        <begin position="202"/>
        <end position="212"/>
    </location>
</feature>
<feature type="compositionally biased region" description="Pro residues" evidence="1">
    <location>
        <begin position="629"/>
        <end position="642"/>
    </location>
</feature>
<accession>A0A364NEV6</accession>